<gene>
    <name evidence="3" type="ORF">CDV56_101918</name>
</gene>
<feature type="signal peptide" evidence="2">
    <location>
        <begin position="1"/>
        <end position="20"/>
    </location>
</feature>
<reference evidence="3" key="1">
    <citation type="submission" date="2018-08" db="EMBL/GenBank/DDBJ databases">
        <title>Draft genome sequence of azole-resistant Aspergillus thermomutatus (Neosartorya pseudofischeri) strain HMR AF 39, isolated from a human nasal aspirate.</title>
        <authorList>
            <person name="Parent-Michaud M."/>
            <person name="Dufresne P.J."/>
            <person name="Fournier E."/>
            <person name="Martineau C."/>
            <person name="Moreira S."/>
            <person name="Perkins V."/>
            <person name="De Repentigny L."/>
            <person name="Dufresne S.F."/>
        </authorList>
    </citation>
    <scope>NUCLEOTIDE SEQUENCE [LARGE SCALE GENOMIC DNA]</scope>
    <source>
        <strain evidence="3">HMR AF 39</strain>
    </source>
</reference>
<feature type="compositionally biased region" description="Pro residues" evidence="1">
    <location>
        <begin position="522"/>
        <end position="541"/>
    </location>
</feature>
<feature type="region of interest" description="Disordered" evidence="1">
    <location>
        <begin position="78"/>
        <end position="97"/>
    </location>
</feature>
<protein>
    <recommendedName>
        <fullName evidence="5">GPI anchored protein</fullName>
    </recommendedName>
</protein>
<evidence type="ECO:0000313" key="4">
    <source>
        <dbReference type="Proteomes" id="UP000215305"/>
    </source>
</evidence>
<dbReference type="AlphaFoldDB" id="A0A397HX32"/>
<dbReference type="PANTHER" id="PTHR45725">
    <property type="entry name" value="FORMIN HOMOLOGY 2 FAMILY MEMBER"/>
    <property type="match status" value="1"/>
</dbReference>
<feature type="chain" id="PRO_5017190683" description="GPI anchored protein" evidence="2">
    <location>
        <begin position="21"/>
        <end position="833"/>
    </location>
</feature>
<feature type="region of interest" description="Disordered" evidence="1">
    <location>
        <begin position="768"/>
        <end position="802"/>
    </location>
</feature>
<feature type="compositionally biased region" description="Basic and acidic residues" evidence="1">
    <location>
        <begin position="438"/>
        <end position="447"/>
    </location>
</feature>
<proteinExistence type="predicted"/>
<dbReference type="EMBL" id="NKHU02000019">
    <property type="protein sequence ID" value="RHZ65160.1"/>
    <property type="molecule type" value="Genomic_DNA"/>
</dbReference>
<keyword evidence="4" id="KW-1185">Reference proteome</keyword>
<feature type="region of interest" description="Disordered" evidence="1">
    <location>
        <begin position="502"/>
        <end position="739"/>
    </location>
</feature>
<name>A0A397HX32_ASPTH</name>
<dbReference type="Proteomes" id="UP000215305">
    <property type="component" value="Unassembled WGS sequence"/>
</dbReference>
<dbReference type="OrthoDB" id="4366934at2759"/>
<feature type="compositionally biased region" description="Basic and acidic residues" evidence="1">
    <location>
        <begin position="384"/>
        <end position="400"/>
    </location>
</feature>
<accession>A0A397HX32</accession>
<evidence type="ECO:0000256" key="2">
    <source>
        <dbReference type="SAM" id="SignalP"/>
    </source>
</evidence>
<feature type="compositionally biased region" description="Low complexity" evidence="1">
    <location>
        <begin position="601"/>
        <end position="619"/>
    </location>
</feature>
<evidence type="ECO:0000313" key="3">
    <source>
        <dbReference type="EMBL" id="RHZ65160.1"/>
    </source>
</evidence>
<dbReference type="GeneID" id="38123892"/>
<evidence type="ECO:0008006" key="5">
    <source>
        <dbReference type="Google" id="ProtNLM"/>
    </source>
</evidence>
<dbReference type="STRING" id="41047.A0A397HX32"/>
<organism evidence="3 4">
    <name type="scientific">Aspergillus thermomutatus</name>
    <name type="common">Neosartorya pseudofischeri</name>
    <dbReference type="NCBI Taxonomy" id="41047"/>
    <lineage>
        <taxon>Eukaryota</taxon>
        <taxon>Fungi</taxon>
        <taxon>Dikarya</taxon>
        <taxon>Ascomycota</taxon>
        <taxon>Pezizomycotina</taxon>
        <taxon>Eurotiomycetes</taxon>
        <taxon>Eurotiomycetidae</taxon>
        <taxon>Eurotiales</taxon>
        <taxon>Aspergillaceae</taxon>
        <taxon>Aspergillus</taxon>
        <taxon>Aspergillus subgen. Fumigati</taxon>
    </lineage>
</organism>
<dbReference type="InterPro" id="IPR051425">
    <property type="entry name" value="Formin_Homology"/>
</dbReference>
<feature type="region of interest" description="Disordered" evidence="1">
    <location>
        <begin position="374"/>
        <end position="447"/>
    </location>
</feature>
<evidence type="ECO:0000256" key="1">
    <source>
        <dbReference type="SAM" id="MobiDB-lite"/>
    </source>
</evidence>
<sequence length="833" mass="88148">MKGLVGGIPLALLVAAVANGHGMGQGHGDTGHGERPATVIGGPSGDDGGNSAAIGFDSSYSSSVKDTYKDDHSFHLKNHVVAPPPPPVPGFRKRGNGDGTVIKGPSGDDGGNEAEIEFDSAYSSVVEDWVKDDHSADIKNNIFSPGFRKRGDHDATVIGGPSGNDGGNSLEIEFDSSYSSVVEDWYKDDHSLNEENHIVSPPPMPGFRRRGDRGATVIGGPSGNDGGNSAEVDFDSSYDSTVKDWYKDDHSIDIKNDIVHPPPMPGFRKRQGNTVIGGPSGDDAGNSAEIDFESIYTSSVKDFYKDDHSVDVENHIIHPPPMPGFRKRQGNTVIGGPSGDDAGNSAEIEFESTYTSSVKDFYKDDHSVDVENHVIHPPPVPGFRKRDDGGNHVGRPHHDEDGDSTVVGGPGKHAKHHGDTVIGGPSGDDGGSSADTDFDSHYSSEVEDHYKDDHSVDIKNHVFAPAPPMGFRRRGGPVVIGGPSGDDEGNSASFIFDSDYSSEVNDDYEDDHSVTEENWIGQPPPQPPHPYAPPFGGPAPSKPCSTSTIVETIVRTISEDPAPTKPAVPYHPSEHPHPESTPPSVPAHESSYPKPQPSVPSDPSHSSKPSPPSYTTHPSEAVPTGVSPTHEAEPPKSEPSAPGYAPHEPGFEKPEPARTPCPSSKSEAHSEPSAPSYPPQQTAHPQPEYSAPAEPSHEPAHPKPQVTTTPCPTRKPEGHHPEPTAPPYQPHQPEHSVPEKATPITSTITVSHTSSFAVVPVYVPSTHKTSCSSEQHQRPSAVDPHSNSAPSMHHEAPPTPSQSAMFTGAAGRMTPAGAMSAVCGLLAVLAFVL</sequence>
<dbReference type="VEuPathDB" id="FungiDB:CDV56_101918"/>
<keyword evidence="2" id="KW-0732">Signal</keyword>
<comment type="caution">
    <text evidence="3">The sequence shown here is derived from an EMBL/GenBank/DDBJ whole genome shotgun (WGS) entry which is preliminary data.</text>
</comment>
<dbReference type="RefSeq" id="XP_026617712.1">
    <property type="nucleotide sequence ID" value="XM_026755537.1"/>
</dbReference>